<geneLocation type="plasmid" evidence="11 12">
    <name>unnamed4</name>
</geneLocation>
<evidence type="ECO:0000256" key="4">
    <source>
        <dbReference type="ARBA" id="ARBA00022475"/>
    </source>
</evidence>
<dbReference type="PROSITE" id="PS51012">
    <property type="entry name" value="ABC_TM2"/>
    <property type="match status" value="1"/>
</dbReference>
<keyword evidence="3 9" id="KW-0813">Transport</keyword>
<dbReference type="EMBL" id="CP094673">
    <property type="protein sequence ID" value="UOG77606.1"/>
    <property type="molecule type" value="Genomic_DNA"/>
</dbReference>
<feature type="transmembrane region" description="Helical" evidence="9">
    <location>
        <begin position="195"/>
        <end position="214"/>
    </location>
</feature>
<reference evidence="11 12" key="1">
    <citation type="submission" date="2022-03" db="EMBL/GenBank/DDBJ databases">
        <title>Hymenobactersp. isolated from the air.</title>
        <authorList>
            <person name="Won M."/>
            <person name="Kwon S.-W."/>
        </authorList>
    </citation>
    <scope>NUCLEOTIDE SEQUENCE [LARGE SCALE GENOMIC DNA]</scope>
    <source>
        <strain evidence="11 12">KACC 21982</strain>
        <plasmid evidence="11 12">unnamed4</plasmid>
    </source>
</reference>
<keyword evidence="4 9" id="KW-1003">Cell membrane</keyword>
<evidence type="ECO:0000256" key="9">
    <source>
        <dbReference type="RuleBase" id="RU361157"/>
    </source>
</evidence>
<name>A0ABY4D8R0_9BACT</name>
<sequence>MAVEKKWDWQIENRTSWWGSSIVELWEYRHLAVGLVRRDFLLIYQQTILGPFWVLLQPVLTLVTYVLVFGKVVGMSTGDVPPALFYFAGIVLWNFFNDTFLGIAATFRDNAQIFSKVYFPRLIVPISRLSGHFFHFGIQLSLLLLVLGWYILFRGLPVPSASSLILVPVAILLVGVISLGLGLLFSVITAKYRDMVHLISMGVRLFMFLTPIIYPVDQVSERWRWVVLLNPLTPLFELFRRALFGQGSVQFSQLAYSGLFAGILLLAALLVFNKQGDKLIDIL</sequence>
<dbReference type="PANTHER" id="PTHR30413:SF8">
    <property type="entry name" value="TRANSPORT PERMEASE PROTEIN"/>
    <property type="match status" value="1"/>
</dbReference>
<evidence type="ECO:0000256" key="5">
    <source>
        <dbReference type="ARBA" id="ARBA00022519"/>
    </source>
</evidence>
<proteinExistence type="inferred from homology"/>
<dbReference type="InterPro" id="IPR013525">
    <property type="entry name" value="ABC2_TM"/>
</dbReference>
<evidence type="ECO:0000256" key="2">
    <source>
        <dbReference type="ARBA" id="ARBA00007783"/>
    </source>
</evidence>
<feature type="domain" description="ABC transmembrane type-2" evidence="10">
    <location>
        <begin position="49"/>
        <end position="275"/>
    </location>
</feature>
<protein>
    <recommendedName>
        <fullName evidence="9">Transport permease protein</fullName>
    </recommendedName>
</protein>
<comment type="subcellular location">
    <subcellularLocation>
        <location evidence="1">Cell inner membrane</location>
        <topology evidence="1">Multi-pass membrane protein</topology>
    </subcellularLocation>
    <subcellularLocation>
        <location evidence="9">Cell membrane</location>
        <topology evidence="9">Multi-pass membrane protein</topology>
    </subcellularLocation>
</comment>
<evidence type="ECO:0000313" key="11">
    <source>
        <dbReference type="EMBL" id="UOG77606.1"/>
    </source>
</evidence>
<keyword evidence="6 9" id="KW-0812">Transmembrane</keyword>
<dbReference type="RefSeq" id="WP_243803470.1">
    <property type="nucleotide sequence ID" value="NZ_CP094673.1"/>
</dbReference>
<keyword evidence="7 9" id="KW-1133">Transmembrane helix</keyword>
<accession>A0ABY4D8R0</accession>
<dbReference type="InterPro" id="IPR000412">
    <property type="entry name" value="ABC_2_transport"/>
</dbReference>
<feature type="transmembrane region" description="Helical" evidence="9">
    <location>
        <begin position="129"/>
        <end position="152"/>
    </location>
</feature>
<feature type="transmembrane region" description="Helical" evidence="9">
    <location>
        <begin position="164"/>
        <end position="188"/>
    </location>
</feature>
<feature type="transmembrane region" description="Helical" evidence="9">
    <location>
        <begin position="47"/>
        <end position="68"/>
    </location>
</feature>
<evidence type="ECO:0000256" key="8">
    <source>
        <dbReference type="ARBA" id="ARBA00023136"/>
    </source>
</evidence>
<dbReference type="PANTHER" id="PTHR30413">
    <property type="entry name" value="INNER MEMBRANE TRANSPORT PERMEASE"/>
    <property type="match status" value="1"/>
</dbReference>
<comment type="similarity">
    <text evidence="2 9">Belongs to the ABC-2 integral membrane protein family.</text>
</comment>
<dbReference type="Proteomes" id="UP000831113">
    <property type="component" value="Plasmid unnamed4"/>
</dbReference>
<dbReference type="InterPro" id="IPR047817">
    <property type="entry name" value="ABC2_TM_bact-type"/>
</dbReference>
<evidence type="ECO:0000256" key="1">
    <source>
        <dbReference type="ARBA" id="ARBA00004429"/>
    </source>
</evidence>
<evidence type="ECO:0000256" key="7">
    <source>
        <dbReference type="ARBA" id="ARBA00022989"/>
    </source>
</evidence>
<keyword evidence="8 9" id="KW-0472">Membrane</keyword>
<evidence type="ECO:0000313" key="12">
    <source>
        <dbReference type="Proteomes" id="UP000831113"/>
    </source>
</evidence>
<keyword evidence="11" id="KW-0614">Plasmid</keyword>
<keyword evidence="12" id="KW-1185">Reference proteome</keyword>
<dbReference type="PRINTS" id="PR00164">
    <property type="entry name" value="ABC2TRNSPORT"/>
</dbReference>
<organism evidence="11 12">
    <name type="scientific">Hymenobacter tibetensis</name>
    <dbReference type="NCBI Taxonomy" id="497967"/>
    <lineage>
        <taxon>Bacteria</taxon>
        <taxon>Pseudomonadati</taxon>
        <taxon>Bacteroidota</taxon>
        <taxon>Cytophagia</taxon>
        <taxon>Cytophagales</taxon>
        <taxon>Hymenobacteraceae</taxon>
        <taxon>Hymenobacter</taxon>
    </lineage>
</organism>
<dbReference type="Pfam" id="PF01061">
    <property type="entry name" value="ABC2_membrane"/>
    <property type="match status" value="1"/>
</dbReference>
<evidence type="ECO:0000256" key="6">
    <source>
        <dbReference type="ARBA" id="ARBA00022692"/>
    </source>
</evidence>
<evidence type="ECO:0000259" key="10">
    <source>
        <dbReference type="PROSITE" id="PS51012"/>
    </source>
</evidence>
<gene>
    <name evidence="11" type="ORF">MTX78_24640</name>
</gene>
<feature type="transmembrane region" description="Helical" evidence="9">
    <location>
        <begin position="83"/>
        <end position="108"/>
    </location>
</feature>
<keyword evidence="5" id="KW-0997">Cell inner membrane</keyword>
<feature type="transmembrane region" description="Helical" evidence="9">
    <location>
        <begin position="254"/>
        <end position="272"/>
    </location>
</feature>
<evidence type="ECO:0000256" key="3">
    <source>
        <dbReference type="ARBA" id="ARBA00022448"/>
    </source>
</evidence>